<dbReference type="InterPro" id="IPR051163">
    <property type="entry name" value="Sodium:Solute_Symporter_SSF"/>
</dbReference>
<sequence>MSSADWIVLIATLLLIVVYGLYKSRTSRNLEGYFLNNRSMPWWLVLLSIMGTQASAITFLSAPGQAFTDGMRFVQYYFGLPIAMVILCITFVPVFSKLKVFTPYEFLEQRFDLKTRTFTAALFLLSRGFSTGISVYAPSIILSSLFGWNIFYTNILMGGILIIYTVSGGAKAVAYTQQLQLIIIITAMCIAGYYIVHLLPQNIGFTDALKISGASGKLNVITTGFEEGNGFVWKDKYNIISGVIGGFFLALSYFGTDHSQVGRYLTAKNNTQSKLSLLMNGLVKVPMQFLILLLGALLFVFYQFQPSPVFFNKTAETKTYAAPYNDSLKAISSAFNDVNTRQKNTAAGYAKALNKNDEATATDLKLQLQELNTQANELRSNYKTVLSKADPTADTNDTNYIFLRFVTDNLPKGLVGLLIAIIFLASWGSIAAALNSLASCTMIDFYMRLKKHHLHPERSDYEDEKRYRISKWLTFGWGVFCIVIAEFANRMGSLIEAVNVLGSLFYGVILGIFLVAFYCKKIKGTAVFWSSVISEIIVVILFILDNNNIIGLGFLWLNVVGAVAVLCISFLVQRILPPPSSLVK</sequence>
<dbReference type="Proteomes" id="UP000199031">
    <property type="component" value="Unassembled WGS sequence"/>
</dbReference>
<keyword evidence="9 13" id="KW-0472">Membrane</keyword>
<feature type="transmembrane region" description="Helical" evidence="13">
    <location>
        <begin position="414"/>
        <end position="447"/>
    </location>
</feature>
<dbReference type="PROSITE" id="PS50283">
    <property type="entry name" value="NA_SOLUT_SYMP_3"/>
    <property type="match status" value="1"/>
</dbReference>
<dbReference type="AlphaFoldDB" id="A0A1I5XD20"/>
<evidence type="ECO:0000256" key="6">
    <source>
        <dbReference type="ARBA" id="ARBA00022989"/>
    </source>
</evidence>
<dbReference type="GO" id="GO:0015293">
    <property type="term" value="F:symporter activity"/>
    <property type="evidence" value="ECO:0007669"/>
    <property type="project" value="TreeGrafter"/>
</dbReference>
<dbReference type="InterPro" id="IPR001734">
    <property type="entry name" value="Na/solute_symporter"/>
</dbReference>
<reference evidence="14 15" key="1">
    <citation type="submission" date="2016-10" db="EMBL/GenBank/DDBJ databases">
        <authorList>
            <person name="de Groot N.N."/>
        </authorList>
    </citation>
    <scope>NUCLEOTIDE SEQUENCE [LARGE SCALE GENOMIC DNA]</scope>
    <source>
        <strain evidence="14 15">DSM 28286</strain>
    </source>
</reference>
<comment type="subcellular location">
    <subcellularLocation>
        <location evidence="1">Cell membrane</location>
        <topology evidence="1">Multi-pass membrane protein</topology>
    </subcellularLocation>
</comment>
<keyword evidence="7" id="KW-0915">Sodium</keyword>
<dbReference type="CDD" id="cd11494">
    <property type="entry name" value="SLC5sbd_NIS-like_u2"/>
    <property type="match status" value="1"/>
</dbReference>
<evidence type="ECO:0000256" key="9">
    <source>
        <dbReference type="ARBA" id="ARBA00023136"/>
    </source>
</evidence>
<dbReference type="GO" id="GO:0006814">
    <property type="term" value="P:sodium ion transport"/>
    <property type="evidence" value="ECO:0007669"/>
    <property type="project" value="UniProtKB-KW"/>
</dbReference>
<evidence type="ECO:0000256" key="5">
    <source>
        <dbReference type="ARBA" id="ARBA00022692"/>
    </source>
</evidence>
<organism evidence="14 15">
    <name type="scientific">Parafilimonas terrae</name>
    <dbReference type="NCBI Taxonomy" id="1465490"/>
    <lineage>
        <taxon>Bacteria</taxon>
        <taxon>Pseudomonadati</taxon>
        <taxon>Bacteroidota</taxon>
        <taxon>Chitinophagia</taxon>
        <taxon>Chitinophagales</taxon>
        <taxon>Chitinophagaceae</taxon>
        <taxon>Parafilimonas</taxon>
    </lineage>
</organism>
<evidence type="ECO:0000256" key="2">
    <source>
        <dbReference type="ARBA" id="ARBA00006434"/>
    </source>
</evidence>
<evidence type="ECO:0000256" key="3">
    <source>
        <dbReference type="ARBA" id="ARBA00022448"/>
    </source>
</evidence>
<dbReference type="Pfam" id="PF00474">
    <property type="entry name" value="SSF"/>
    <property type="match status" value="2"/>
</dbReference>
<keyword evidence="15" id="KW-1185">Reference proteome</keyword>
<dbReference type="InterPro" id="IPR038377">
    <property type="entry name" value="Na/Glc_symporter_sf"/>
</dbReference>
<feature type="coiled-coil region" evidence="12">
    <location>
        <begin position="354"/>
        <end position="388"/>
    </location>
</feature>
<feature type="transmembrane region" description="Helical" evidence="13">
    <location>
        <begin position="237"/>
        <end position="256"/>
    </location>
</feature>
<dbReference type="Gene3D" id="1.20.1730.10">
    <property type="entry name" value="Sodium/glucose cotransporter"/>
    <property type="match status" value="1"/>
</dbReference>
<evidence type="ECO:0000313" key="15">
    <source>
        <dbReference type="Proteomes" id="UP000199031"/>
    </source>
</evidence>
<feature type="transmembrane region" description="Helical" evidence="13">
    <location>
        <begin position="149"/>
        <end position="167"/>
    </location>
</feature>
<evidence type="ECO:0000256" key="13">
    <source>
        <dbReference type="SAM" id="Phobius"/>
    </source>
</evidence>
<gene>
    <name evidence="14" type="ORF">SAMN05444277_108102</name>
</gene>
<name>A0A1I5XD20_9BACT</name>
<keyword evidence="5 13" id="KW-0812">Transmembrane</keyword>
<evidence type="ECO:0000256" key="11">
    <source>
        <dbReference type="RuleBase" id="RU362091"/>
    </source>
</evidence>
<evidence type="ECO:0000256" key="12">
    <source>
        <dbReference type="SAM" id="Coils"/>
    </source>
</evidence>
<proteinExistence type="inferred from homology"/>
<evidence type="ECO:0000256" key="4">
    <source>
        <dbReference type="ARBA" id="ARBA00022475"/>
    </source>
</evidence>
<feature type="transmembrane region" description="Helical" evidence="13">
    <location>
        <begin position="277"/>
        <end position="302"/>
    </location>
</feature>
<evidence type="ECO:0000256" key="8">
    <source>
        <dbReference type="ARBA" id="ARBA00023065"/>
    </source>
</evidence>
<comment type="similarity">
    <text evidence="2 11">Belongs to the sodium:solute symporter (SSF) (TC 2.A.21) family.</text>
</comment>
<keyword evidence="12" id="KW-0175">Coiled coil</keyword>
<keyword evidence="3" id="KW-0813">Transport</keyword>
<dbReference type="PANTHER" id="PTHR42985">
    <property type="entry name" value="SODIUM-COUPLED MONOCARBOXYLATE TRANSPORTER"/>
    <property type="match status" value="1"/>
</dbReference>
<feature type="transmembrane region" description="Helical" evidence="13">
    <location>
        <begin position="500"/>
        <end position="519"/>
    </location>
</feature>
<keyword evidence="6 13" id="KW-1133">Transmembrane helix</keyword>
<feature type="transmembrane region" description="Helical" evidence="13">
    <location>
        <begin position="6"/>
        <end position="22"/>
    </location>
</feature>
<dbReference type="STRING" id="1465490.SAMN05444277_108102"/>
<protein>
    <submittedName>
        <fullName evidence="14">Sodium:solute symporter family protein</fullName>
    </submittedName>
</protein>
<evidence type="ECO:0000313" key="14">
    <source>
        <dbReference type="EMBL" id="SFQ29841.1"/>
    </source>
</evidence>
<dbReference type="PANTHER" id="PTHR42985:SF40">
    <property type="entry name" value="LD47995P-RELATED"/>
    <property type="match status" value="1"/>
</dbReference>
<dbReference type="OrthoDB" id="9803597at2"/>
<feature type="transmembrane region" description="Helical" evidence="13">
    <location>
        <begin position="74"/>
        <end position="96"/>
    </location>
</feature>
<feature type="transmembrane region" description="Helical" evidence="13">
    <location>
        <begin position="550"/>
        <end position="572"/>
    </location>
</feature>
<evidence type="ECO:0000256" key="10">
    <source>
        <dbReference type="ARBA" id="ARBA00023201"/>
    </source>
</evidence>
<feature type="transmembrane region" description="Helical" evidence="13">
    <location>
        <begin position="179"/>
        <end position="196"/>
    </location>
</feature>
<feature type="transmembrane region" description="Helical" evidence="13">
    <location>
        <begin position="468"/>
        <end position="488"/>
    </location>
</feature>
<feature type="transmembrane region" description="Helical" evidence="13">
    <location>
        <begin position="526"/>
        <end position="544"/>
    </location>
</feature>
<dbReference type="GO" id="GO:0005886">
    <property type="term" value="C:plasma membrane"/>
    <property type="evidence" value="ECO:0007669"/>
    <property type="project" value="UniProtKB-SubCell"/>
</dbReference>
<dbReference type="EMBL" id="FOXQ01000008">
    <property type="protein sequence ID" value="SFQ29841.1"/>
    <property type="molecule type" value="Genomic_DNA"/>
</dbReference>
<keyword evidence="8" id="KW-0406">Ion transport</keyword>
<evidence type="ECO:0000256" key="1">
    <source>
        <dbReference type="ARBA" id="ARBA00004651"/>
    </source>
</evidence>
<evidence type="ECO:0000256" key="7">
    <source>
        <dbReference type="ARBA" id="ARBA00023053"/>
    </source>
</evidence>
<keyword evidence="4" id="KW-1003">Cell membrane</keyword>
<feature type="transmembrane region" description="Helical" evidence="13">
    <location>
        <begin position="117"/>
        <end position="137"/>
    </location>
</feature>
<keyword evidence="10" id="KW-0739">Sodium transport</keyword>
<feature type="transmembrane region" description="Helical" evidence="13">
    <location>
        <begin position="42"/>
        <end position="62"/>
    </location>
</feature>
<dbReference type="RefSeq" id="WP_090659467.1">
    <property type="nucleotide sequence ID" value="NZ_FOXQ01000008.1"/>
</dbReference>
<accession>A0A1I5XD20</accession>